<dbReference type="InterPro" id="IPR008799">
    <property type="entry name" value="Pseudomon_AvrD"/>
</dbReference>
<dbReference type="RefSeq" id="WP_084742967.1">
    <property type="nucleotide sequence ID" value="NZ_FPJG01000006.1"/>
</dbReference>
<evidence type="ECO:0000313" key="2">
    <source>
        <dbReference type="EMBL" id="SFW78684.1"/>
    </source>
</evidence>
<dbReference type="STRING" id="546364.SAMN04489730_4562"/>
<dbReference type="OrthoDB" id="4919083at2"/>
<keyword evidence="3" id="KW-1185">Reference proteome</keyword>
<feature type="region of interest" description="Disordered" evidence="1">
    <location>
        <begin position="164"/>
        <end position="184"/>
    </location>
</feature>
<protein>
    <submittedName>
        <fullName evidence="2">Avirulence D protein (AvrD)</fullName>
    </submittedName>
</protein>
<sequence>MAESTRLLLPSLDEYLGPADKRFFGAGYRRPRHSLSAVSVTAHPDGTGVISGVAAVEYPKDWSRKGTADQPPHLSTVDVIVLGERLAALYLQAAFGVSAGDPRVEALGTIRISAGSSPVEEELAGFRVEARAASTMDLGTPSVVCTTFDCAIANLRLVVSLRHPPGERRDTTAPVPDVTGPPSGRRPFATGWAERANTASDVVVDRDTLTASARARFGPAPSGPVRPQDLVVDAFVVTLQLGQILLYELDRFDRADSNTLWMRQTEIRWPTRPRDVAGLPAATTRLVRPRLLDRGTGRWRVADIRGDVYGVAVHCAIAHLVP</sequence>
<gene>
    <name evidence="2" type="ORF">SAMN04489730_4562</name>
</gene>
<dbReference type="EMBL" id="FPJG01000006">
    <property type="protein sequence ID" value="SFW78684.1"/>
    <property type="molecule type" value="Genomic_DNA"/>
</dbReference>
<dbReference type="Proteomes" id="UP000182740">
    <property type="component" value="Unassembled WGS sequence"/>
</dbReference>
<proteinExistence type="predicted"/>
<dbReference type="AlphaFoldDB" id="A0A1K1S3M1"/>
<evidence type="ECO:0000313" key="3">
    <source>
        <dbReference type="Proteomes" id="UP000182740"/>
    </source>
</evidence>
<dbReference type="Pfam" id="PF05655">
    <property type="entry name" value="AvrD"/>
    <property type="match status" value="1"/>
</dbReference>
<reference evidence="3" key="1">
    <citation type="submission" date="2016-11" db="EMBL/GenBank/DDBJ databases">
        <authorList>
            <person name="Varghese N."/>
            <person name="Submissions S."/>
        </authorList>
    </citation>
    <scope>NUCLEOTIDE SEQUENCE [LARGE SCALE GENOMIC DNA]</scope>
    <source>
        <strain evidence="3">DSM 44671</strain>
    </source>
</reference>
<accession>A0A1K1S3M1</accession>
<evidence type="ECO:0000256" key="1">
    <source>
        <dbReference type="SAM" id="MobiDB-lite"/>
    </source>
</evidence>
<organism evidence="2 3">
    <name type="scientific">Amycolatopsis australiensis</name>
    <dbReference type="NCBI Taxonomy" id="546364"/>
    <lineage>
        <taxon>Bacteria</taxon>
        <taxon>Bacillati</taxon>
        <taxon>Actinomycetota</taxon>
        <taxon>Actinomycetes</taxon>
        <taxon>Pseudonocardiales</taxon>
        <taxon>Pseudonocardiaceae</taxon>
        <taxon>Amycolatopsis</taxon>
    </lineage>
</organism>
<name>A0A1K1S3M1_9PSEU</name>